<reference evidence="1" key="1">
    <citation type="submission" date="2020-05" db="EMBL/GenBank/DDBJ databases">
        <authorList>
            <person name="Chiriac C."/>
            <person name="Salcher M."/>
            <person name="Ghai R."/>
            <person name="Kavagutti S V."/>
        </authorList>
    </citation>
    <scope>NUCLEOTIDE SEQUENCE</scope>
</reference>
<protein>
    <submittedName>
        <fullName evidence="1">Unannotated protein</fullName>
    </submittedName>
</protein>
<dbReference type="EMBL" id="CAEZSU010000058">
    <property type="protein sequence ID" value="CAB4548636.1"/>
    <property type="molecule type" value="Genomic_DNA"/>
</dbReference>
<organism evidence="1">
    <name type="scientific">freshwater metagenome</name>
    <dbReference type="NCBI Taxonomy" id="449393"/>
    <lineage>
        <taxon>unclassified sequences</taxon>
        <taxon>metagenomes</taxon>
        <taxon>ecological metagenomes</taxon>
    </lineage>
</organism>
<name>A0A6J6CBG1_9ZZZZ</name>
<gene>
    <name evidence="1" type="ORF">UFOPK1495_00688</name>
</gene>
<accession>A0A6J6CBG1</accession>
<sequence>MGNADAGIEQTEVVVDLGDRSDGGTRIAGGRLLIDGDRGRKTLDEVDIGLVHLAEELTGIGRQRLDVAALAFGVDRVKGQ</sequence>
<evidence type="ECO:0000313" key="1">
    <source>
        <dbReference type="EMBL" id="CAB4548636.1"/>
    </source>
</evidence>
<proteinExistence type="predicted"/>
<dbReference type="AlphaFoldDB" id="A0A6J6CBG1"/>